<dbReference type="GO" id="GO:0018279">
    <property type="term" value="P:protein N-linked glycosylation via asparagine"/>
    <property type="evidence" value="ECO:0007669"/>
    <property type="project" value="TreeGrafter"/>
</dbReference>
<evidence type="ECO:0000256" key="8">
    <source>
        <dbReference type="ARBA" id="ARBA00022824"/>
    </source>
</evidence>
<accession>A0A915L570</accession>
<dbReference type="InterPro" id="IPR007676">
    <property type="entry name" value="Ribophorin_I"/>
</dbReference>
<dbReference type="PANTHER" id="PTHR21049">
    <property type="entry name" value="RIBOPHORIN I"/>
    <property type="match status" value="1"/>
</dbReference>
<keyword evidence="8 11" id="KW-0256">Endoplasmic reticulum</keyword>
<keyword evidence="10" id="KW-0472">Membrane</keyword>
<keyword evidence="6" id="KW-0812">Transmembrane</keyword>
<dbReference type="AlphaFoldDB" id="A0A915L570"/>
<comment type="pathway">
    <text evidence="3 11">Protein modification; protein glycosylation.</text>
</comment>
<comment type="subcellular location">
    <subcellularLocation>
        <location evidence="2 11">Endoplasmic reticulum membrane</location>
        <topology evidence="2 11">Single-pass type I membrane protein</topology>
    </subcellularLocation>
</comment>
<keyword evidence="12" id="KW-1185">Reference proteome</keyword>
<name>A0A915L570_ROMCU</name>
<sequence>MNKGEAITRAKSRPFKLALRLIRMHEGVLALAHIVISFGQNSRSQETPEITKLSTSGKHVKYEGNQYVNSLYPVKRQTTAVKLSSGSVESYTKLQPVKQEGNKLTYGPYENTEASKI</sequence>
<evidence type="ECO:0000256" key="10">
    <source>
        <dbReference type="ARBA" id="ARBA00023136"/>
    </source>
</evidence>
<comment type="function">
    <text evidence="1 11">Subunit of the oligosaccharyl transferase (OST) complex that catalyzes the initial transfer of a defined glycan (Glc(3)Man(9)GlcNAc(2) in eukaryotes) from the lipid carrier dolichol-pyrophosphate to an asparagine residue within an Asn-X-Ser/Thr consensus motif in nascent polypeptide chains, the first step in protein N-glycosylation. N-glycosylation occurs cotranslationally and the complex associates with the Sec61 complex at the channel-forming translocon complex that mediates protein translocation across the endoplasmic reticulum (ER). All subunits are required for a maximal enzyme activity.</text>
</comment>
<evidence type="ECO:0000256" key="1">
    <source>
        <dbReference type="ARBA" id="ARBA00002791"/>
    </source>
</evidence>
<dbReference type="WBParaSite" id="nRc.2.0.1.t45907-RA">
    <property type="protein sequence ID" value="nRc.2.0.1.t45907-RA"/>
    <property type="gene ID" value="nRc.2.0.1.g45907"/>
</dbReference>
<comment type="similarity">
    <text evidence="4 11">Belongs to the OST1 family.</text>
</comment>
<evidence type="ECO:0000256" key="6">
    <source>
        <dbReference type="ARBA" id="ARBA00022692"/>
    </source>
</evidence>
<evidence type="ECO:0000256" key="11">
    <source>
        <dbReference type="RuleBase" id="RU361143"/>
    </source>
</evidence>
<reference evidence="13" key="1">
    <citation type="submission" date="2022-11" db="UniProtKB">
        <authorList>
            <consortium name="WormBaseParasite"/>
        </authorList>
    </citation>
    <scope>IDENTIFICATION</scope>
</reference>
<evidence type="ECO:0000256" key="7">
    <source>
        <dbReference type="ARBA" id="ARBA00022729"/>
    </source>
</evidence>
<evidence type="ECO:0000256" key="2">
    <source>
        <dbReference type="ARBA" id="ARBA00004115"/>
    </source>
</evidence>
<proteinExistence type="inferred from homology"/>
<organism evidence="12 13">
    <name type="scientific">Romanomermis culicivorax</name>
    <name type="common">Nematode worm</name>
    <dbReference type="NCBI Taxonomy" id="13658"/>
    <lineage>
        <taxon>Eukaryota</taxon>
        <taxon>Metazoa</taxon>
        <taxon>Ecdysozoa</taxon>
        <taxon>Nematoda</taxon>
        <taxon>Enoplea</taxon>
        <taxon>Dorylaimia</taxon>
        <taxon>Mermithida</taxon>
        <taxon>Mermithoidea</taxon>
        <taxon>Mermithidae</taxon>
        <taxon>Romanomermis</taxon>
    </lineage>
</organism>
<evidence type="ECO:0000256" key="5">
    <source>
        <dbReference type="ARBA" id="ARBA00017611"/>
    </source>
</evidence>
<dbReference type="Pfam" id="PF04597">
    <property type="entry name" value="Ribophorin_I"/>
    <property type="match status" value="1"/>
</dbReference>
<dbReference type="Proteomes" id="UP000887565">
    <property type="component" value="Unplaced"/>
</dbReference>
<keyword evidence="7" id="KW-0732">Signal</keyword>
<dbReference type="GO" id="GO:0008250">
    <property type="term" value="C:oligosaccharyltransferase complex"/>
    <property type="evidence" value="ECO:0007669"/>
    <property type="project" value="UniProtKB-UniRule"/>
</dbReference>
<keyword evidence="9" id="KW-1133">Transmembrane helix</keyword>
<evidence type="ECO:0000256" key="4">
    <source>
        <dbReference type="ARBA" id="ARBA00008905"/>
    </source>
</evidence>
<comment type="subunit">
    <text evidence="11">Component of the oligosaccharyltransferase (OST) complex.</text>
</comment>
<evidence type="ECO:0000256" key="9">
    <source>
        <dbReference type="ARBA" id="ARBA00022989"/>
    </source>
</evidence>
<evidence type="ECO:0000313" key="13">
    <source>
        <dbReference type="WBParaSite" id="nRc.2.0.1.t45907-RA"/>
    </source>
</evidence>
<dbReference type="PANTHER" id="PTHR21049:SF0">
    <property type="entry name" value="DOLICHYL-DIPHOSPHOOLIGOSACCHARIDE--PROTEIN GLYCOSYLTRANSFERASE SUBUNIT 1"/>
    <property type="match status" value="1"/>
</dbReference>
<evidence type="ECO:0000313" key="12">
    <source>
        <dbReference type="Proteomes" id="UP000887565"/>
    </source>
</evidence>
<evidence type="ECO:0000256" key="3">
    <source>
        <dbReference type="ARBA" id="ARBA00004922"/>
    </source>
</evidence>
<protein>
    <recommendedName>
        <fullName evidence="5 11">Dolichyl-diphosphooligosaccharide--protein glycosyltransferase subunit 1</fullName>
    </recommendedName>
</protein>